<evidence type="ECO:0000259" key="5">
    <source>
        <dbReference type="Pfam" id="PF07992"/>
    </source>
</evidence>
<evidence type="ECO:0000313" key="7">
    <source>
        <dbReference type="Proteomes" id="UP000244880"/>
    </source>
</evidence>
<dbReference type="PANTHER" id="PTHR42913:SF9">
    <property type="entry name" value="SLR1591 PROTEIN"/>
    <property type="match status" value="1"/>
</dbReference>
<comment type="cofactor">
    <cofactor evidence="1">
        <name>FAD</name>
        <dbReference type="ChEBI" id="CHEBI:57692"/>
    </cofactor>
</comment>
<dbReference type="SUPFAM" id="SSF51905">
    <property type="entry name" value="FAD/NAD(P)-binding domain"/>
    <property type="match status" value="2"/>
</dbReference>
<sequence length="365" mass="38984">MTPSAAKSIVLVGGGHTHALVLNALKAAPLAGADVTVINPGKTAPYSGMLPGFVAGHYTRQELDIDLAALCRRVGANLIDGKAVAMNLERKTVQLENGTDLNYDLASVDVGITSRMDALPGFQKYGVPAKPLDRFSRQWDRFRNQSGPKHVAIIGGGIAGAELAMAMAWALRQHDDAVSVTLLDRSKILSANSTQTQNRIRRELKANAVDVREGVDVAEVTAASVIFADGTETPANFIVGAAGATPHDWITDTGLILDAGFIEVSDTLETSAPGVFAVGDCAHMGFAPRPKAGVYAVRQAPVLLQNLRNSMLGDALQMYDPQSDYLKLVSLGGKRAFGEKRGWSAAGHLVWRVKDHIDRSFMNQF</sequence>
<name>A0A2R8BEP7_9RHOB</name>
<evidence type="ECO:0000256" key="3">
    <source>
        <dbReference type="ARBA" id="ARBA00022827"/>
    </source>
</evidence>
<gene>
    <name evidence="6" type="primary">camA</name>
    <name evidence="6" type="ORF">ASD8599_02237</name>
</gene>
<feature type="domain" description="FAD/NAD(P)-binding" evidence="5">
    <location>
        <begin position="8"/>
        <end position="300"/>
    </location>
</feature>
<dbReference type="Pfam" id="PF07992">
    <property type="entry name" value="Pyr_redox_2"/>
    <property type="match status" value="1"/>
</dbReference>
<dbReference type="Gene3D" id="3.50.50.100">
    <property type="match status" value="1"/>
</dbReference>
<organism evidence="6 7">
    <name type="scientific">Ascidiaceihabitans donghaensis</name>
    <dbReference type="NCBI Taxonomy" id="1510460"/>
    <lineage>
        <taxon>Bacteria</taxon>
        <taxon>Pseudomonadati</taxon>
        <taxon>Pseudomonadota</taxon>
        <taxon>Alphaproteobacteria</taxon>
        <taxon>Rhodobacterales</taxon>
        <taxon>Paracoccaceae</taxon>
        <taxon>Ascidiaceihabitans</taxon>
    </lineage>
</organism>
<evidence type="ECO:0000256" key="2">
    <source>
        <dbReference type="ARBA" id="ARBA00022630"/>
    </source>
</evidence>
<reference evidence="6 7" key="1">
    <citation type="submission" date="2018-03" db="EMBL/GenBank/DDBJ databases">
        <authorList>
            <person name="Keele B.F."/>
        </authorList>
    </citation>
    <scope>NUCLEOTIDE SEQUENCE [LARGE SCALE GENOMIC DNA]</scope>
    <source>
        <strain evidence="6 7">CECT 8599</strain>
    </source>
</reference>
<proteinExistence type="predicted"/>
<dbReference type="NCBIfam" id="TIGR03169">
    <property type="entry name" value="Nterm_to_SelD"/>
    <property type="match status" value="1"/>
</dbReference>
<dbReference type="EC" id="1.18.1.5" evidence="6"/>
<dbReference type="GO" id="GO:0003955">
    <property type="term" value="F:NAD(P)H dehydrogenase (quinone) activity"/>
    <property type="evidence" value="ECO:0007669"/>
    <property type="project" value="TreeGrafter"/>
</dbReference>
<evidence type="ECO:0000313" key="6">
    <source>
        <dbReference type="EMBL" id="SPH21485.1"/>
    </source>
</evidence>
<accession>A0A2R8BEP7</accession>
<dbReference type="InterPro" id="IPR036188">
    <property type="entry name" value="FAD/NAD-bd_sf"/>
</dbReference>
<evidence type="ECO:0000256" key="4">
    <source>
        <dbReference type="ARBA" id="ARBA00023002"/>
    </source>
</evidence>
<evidence type="ECO:0000256" key="1">
    <source>
        <dbReference type="ARBA" id="ARBA00001974"/>
    </source>
</evidence>
<dbReference type="Proteomes" id="UP000244880">
    <property type="component" value="Unassembled WGS sequence"/>
</dbReference>
<dbReference type="RefSeq" id="WP_181364468.1">
    <property type="nucleotide sequence ID" value="NZ_OMOR01000001.1"/>
</dbReference>
<dbReference type="PANTHER" id="PTHR42913">
    <property type="entry name" value="APOPTOSIS-INDUCING FACTOR 1"/>
    <property type="match status" value="1"/>
</dbReference>
<dbReference type="GO" id="GO:0019646">
    <property type="term" value="P:aerobic electron transport chain"/>
    <property type="evidence" value="ECO:0007669"/>
    <property type="project" value="TreeGrafter"/>
</dbReference>
<keyword evidence="7" id="KW-1185">Reference proteome</keyword>
<keyword evidence="2" id="KW-0285">Flavoprotein</keyword>
<dbReference type="InterPro" id="IPR017584">
    <property type="entry name" value="Pyridine_nucleo_diS_OxRdtase_N"/>
</dbReference>
<dbReference type="InterPro" id="IPR023753">
    <property type="entry name" value="FAD/NAD-binding_dom"/>
</dbReference>
<keyword evidence="3" id="KW-0274">FAD</keyword>
<protein>
    <submittedName>
        <fullName evidence="6">Putidaredoxin reductase</fullName>
        <ecNumber evidence="6">1.18.1.5</ecNumber>
    </submittedName>
</protein>
<keyword evidence="4 6" id="KW-0560">Oxidoreductase</keyword>
<dbReference type="AlphaFoldDB" id="A0A2R8BEP7"/>
<dbReference type="InterPro" id="IPR051169">
    <property type="entry name" value="NADH-Q_oxidoreductase"/>
</dbReference>
<dbReference type="EMBL" id="OMOR01000001">
    <property type="protein sequence ID" value="SPH21485.1"/>
    <property type="molecule type" value="Genomic_DNA"/>
</dbReference>